<keyword evidence="5" id="KW-0969">Cilium</keyword>
<feature type="non-terminal residue" evidence="8">
    <location>
        <position position="356"/>
    </location>
</feature>
<gene>
    <name evidence="8" type="ORF">IPOD504_LOCUS1482</name>
</gene>
<keyword evidence="9" id="KW-1185">Reference proteome</keyword>
<feature type="compositionally biased region" description="Gly residues" evidence="7">
    <location>
        <begin position="236"/>
        <end position="252"/>
    </location>
</feature>
<evidence type="ECO:0000256" key="3">
    <source>
        <dbReference type="ARBA" id="ARBA00022794"/>
    </source>
</evidence>
<dbReference type="Pfam" id="PF10234">
    <property type="entry name" value="Cluap1"/>
    <property type="match status" value="2"/>
</dbReference>
<dbReference type="PANTHER" id="PTHR21547:SF0">
    <property type="entry name" value="CLUSTERIN-ASSOCIATED PROTEIN 1"/>
    <property type="match status" value="1"/>
</dbReference>
<feature type="compositionally biased region" description="Basic and acidic residues" evidence="7">
    <location>
        <begin position="281"/>
        <end position="300"/>
    </location>
</feature>
<evidence type="ECO:0008006" key="10">
    <source>
        <dbReference type="Google" id="ProtNLM"/>
    </source>
</evidence>
<keyword evidence="3" id="KW-0970">Cilium biogenesis/degradation</keyword>
<dbReference type="InterPro" id="IPR019366">
    <property type="entry name" value="Clusterin-associated_protein-1"/>
</dbReference>
<evidence type="ECO:0000313" key="8">
    <source>
        <dbReference type="EMBL" id="CAH2038156.1"/>
    </source>
</evidence>
<evidence type="ECO:0000256" key="1">
    <source>
        <dbReference type="ARBA" id="ARBA00004138"/>
    </source>
</evidence>
<comment type="subcellular location">
    <subcellularLocation>
        <location evidence="1">Cell projection</location>
        <location evidence="1">Cilium</location>
    </subcellularLocation>
</comment>
<dbReference type="PANTHER" id="PTHR21547">
    <property type="entry name" value="CLUSTERIN ASSOCIATED PROTEIN 1"/>
    <property type="match status" value="1"/>
</dbReference>
<sequence length="356" mass="38296">MSYRDLRNFIEDMRVLGCPQQVSMESFRGPNWPLLESCVRWLAARVDPDAALGGSADTLEGRVALVSHALELFVPFEVPASTRLPASDRPAYQSELTALERELEALWDRYVLRYRCVEALKQQLSVLERAHSEQDMKKKNVRILIYSVLQNHRHLSDYANVLLLCDPIAPNDRGRCVVVVRSWCGRGVVVASAQAAAEQQAAVMQLIHKYEAEDVLGKLSATDDEDSSEASSSSGQSGGSGGGGAAAGGGGTARTQATHAAAHQHGRGAPRRAFGSMAARDSLDDVRPDSGSDSPRDLGRRVRAAGGRPGTRTLAGADDYADFGEGNDAIRDVGLDSESSSDSELQRAAALTDDEF</sequence>
<evidence type="ECO:0000313" key="9">
    <source>
        <dbReference type="Proteomes" id="UP000837857"/>
    </source>
</evidence>
<accession>A0ABN8HWQ9</accession>
<keyword evidence="4" id="KW-0175">Coiled coil</keyword>
<name>A0ABN8HWQ9_9NEOP</name>
<evidence type="ECO:0000256" key="2">
    <source>
        <dbReference type="ARBA" id="ARBA00008340"/>
    </source>
</evidence>
<reference evidence="8" key="1">
    <citation type="submission" date="2022-03" db="EMBL/GenBank/DDBJ databases">
        <authorList>
            <person name="Martin H S."/>
        </authorList>
    </citation>
    <scope>NUCLEOTIDE SEQUENCE</scope>
</reference>
<organism evidence="8 9">
    <name type="scientific">Iphiclides podalirius</name>
    <name type="common">scarce swallowtail</name>
    <dbReference type="NCBI Taxonomy" id="110791"/>
    <lineage>
        <taxon>Eukaryota</taxon>
        <taxon>Metazoa</taxon>
        <taxon>Ecdysozoa</taxon>
        <taxon>Arthropoda</taxon>
        <taxon>Hexapoda</taxon>
        <taxon>Insecta</taxon>
        <taxon>Pterygota</taxon>
        <taxon>Neoptera</taxon>
        <taxon>Endopterygota</taxon>
        <taxon>Lepidoptera</taxon>
        <taxon>Glossata</taxon>
        <taxon>Ditrysia</taxon>
        <taxon>Papilionoidea</taxon>
        <taxon>Papilionidae</taxon>
        <taxon>Papilioninae</taxon>
        <taxon>Iphiclides</taxon>
    </lineage>
</organism>
<comment type="similarity">
    <text evidence="2">Belongs to the CLUAP1 family.</text>
</comment>
<evidence type="ECO:0000256" key="4">
    <source>
        <dbReference type="ARBA" id="ARBA00023054"/>
    </source>
</evidence>
<dbReference type="Proteomes" id="UP000837857">
    <property type="component" value="Chromosome 10"/>
</dbReference>
<evidence type="ECO:0000256" key="5">
    <source>
        <dbReference type="ARBA" id="ARBA00023069"/>
    </source>
</evidence>
<evidence type="ECO:0000256" key="6">
    <source>
        <dbReference type="ARBA" id="ARBA00023273"/>
    </source>
</evidence>
<evidence type="ECO:0000256" key="7">
    <source>
        <dbReference type="SAM" id="MobiDB-lite"/>
    </source>
</evidence>
<feature type="compositionally biased region" description="Low complexity" evidence="7">
    <location>
        <begin position="304"/>
        <end position="317"/>
    </location>
</feature>
<proteinExistence type="inferred from homology"/>
<protein>
    <recommendedName>
        <fullName evidence="10">Clusterin-associated protein 1</fullName>
    </recommendedName>
</protein>
<feature type="region of interest" description="Disordered" evidence="7">
    <location>
        <begin position="221"/>
        <end position="356"/>
    </location>
</feature>
<keyword evidence="6" id="KW-0966">Cell projection</keyword>
<dbReference type="EMBL" id="OW152822">
    <property type="protein sequence ID" value="CAH2038156.1"/>
    <property type="molecule type" value="Genomic_DNA"/>
</dbReference>